<reference evidence="3 4" key="1">
    <citation type="journal article" date="2019" name="Nat. Ecol. Evol.">
        <title>Megaphylogeny resolves global patterns of mushroom evolution.</title>
        <authorList>
            <person name="Varga T."/>
            <person name="Krizsan K."/>
            <person name="Foldi C."/>
            <person name="Dima B."/>
            <person name="Sanchez-Garcia M."/>
            <person name="Sanchez-Ramirez S."/>
            <person name="Szollosi G.J."/>
            <person name="Szarkandi J.G."/>
            <person name="Papp V."/>
            <person name="Albert L."/>
            <person name="Andreopoulos W."/>
            <person name="Angelini C."/>
            <person name="Antonin V."/>
            <person name="Barry K.W."/>
            <person name="Bougher N.L."/>
            <person name="Buchanan P."/>
            <person name="Buyck B."/>
            <person name="Bense V."/>
            <person name="Catcheside P."/>
            <person name="Chovatia M."/>
            <person name="Cooper J."/>
            <person name="Damon W."/>
            <person name="Desjardin D."/>
            <person name="Finy P."/>
            <person name="Geml J."/>
            <person name="Haridas S."/>
            <person name="Hughes K."/>
            <person name="Justo A."/>
            <person name="Karasinski D."/>
            <person name="Kautmanova I."/>
            <person name="Kiss B."/>
            <person name="Kocsube S."/>
            <person name="Kotiranta H."/>
            <person name="LaButti K.M."/>
            <person name="Lechner B.E."/>
            <person name="Liimatainen K."/>
            <person name="Lipzen A."/>
            <person name="Lukacs Z."/>
            <person name="Mihaltcheva S."/>
            <person name="Morgado L.N."/>
            <person name="Niskanen T."/>
            <person name="Noordeloos M.E."/>
            <person name="Ohm R.A."/>
            <person name="Ortiz-Santana B."/>
            <person name="Ovrebo C."/>
            <person name="Racz N."/>
            <person name="Riley R."/>
            <person name="Savchenko A."/>
            <person name="Shiryaev A."/>
            <person name="Soop K."/>
            <person name="Spirin V."/>
            <person name="Szebenyi C."/>
            <person name="Tomsovsky M."/>
            <person name="Tulloss R.E."/>
            <person name="Uehling J."/>
            <person name="Grigoriev I.V."/>
            <person name="Vagvolgyi C."/>
            <person name="Papp T."/>
            <person name="Martin F.M."/>
            <person name="Miettinen O."/>
            <person name="Hibbett D.S."/>
            <person name="Nagy L.G."/>
        </authorList>
    </citation>
    <scope>NUCLEOTIDE SEQUENCE [LARGE SCALE GENOMIC DNA]</scope>
    <source>
        <strain evidence="3 4">FP101781</strain>
    </source>
</reference>
<feature type="compositionally biased region" description="Acidic residues" evidence="1">
    <location>
        <begin position="504"/>
        <end position="513"/>
    </location>
</feature>
<dbReference type="InterPro" id="IPR008271">
    <property type="entry name" value="Ser/Thr_kinase_AS"/>
</dbReference>
<dbReference type="GO" id="GO:0005524">
    <property type="term" value="F:ATP binding"/>
    <property type="evidence" value="ECO:0007669"/>
    <property type="project" value="InterPro"/>
</dbReference>
<accession>A0A4Y7U1B1</accession>
<feature type="compositionally biased region" description="Polar residues" evidence="1">
    <location>
        <begin position="1"/>
        <end position="10"/>
    </location>
</feature>
<feature type="compositionally biased region" description="Basic and acidic residues" evidence="1">
    <location>
        <begin position="514"/>
        <end position="530"/>
    </location>
</feature>
<gene>
    <name evidence="3" type="ORF">FA13DRAFT_1751165</name>
</gene>
<dbReference type="Pfam" id="PF00069">
    <property type="entry name" value="Pkinase"/>
    <property type="match status" value="1"/>
</dbReference>
<feature type="compositionally biased region" description="Basic and acidic residues" evidence="1">
    <location>
        <begin position="490"/>
        <end position="503"/>
    </location>
</feature>
<feature type="region of interest" description="Disordered" evidence="1">
    <location>
        <begin position="796"/>
        <end position="838"/>
    </location>
</feature>
<dbReference type="STRING" id="71717.A0A4Y7U1B1"/>
<comment type="caution">
    <text evidence="3">The sequence shown here is derived from an EMBL/GenBank/DDBJ whole genome shotgun (WGS) entry which is preliminary data.</text>
</comment>
<feature type="region of interest" description="Disordered" evidence="1">
    <location>
        <begin position="326"/>
        <end position="443"/>
    </location>
</feature>
<proteinExistence type="predicted"/>
<feature type="region of interest" description="Disordered" evidence="1">
    <location>
        <begin position="462"/>
        <end position="541"/>
    </location>
</feature>
<dbReference type="GO" id="GO:0005737">
    <property type="term" value="C:cytoplasm"/>
    <property type="evidence" value="ECO:0007669"/>
    <property type="project" value="TreeGrafter"/>
</dbReference>
<dbReference type="GO" id="GO:0010506">
    <property type="term" value="P:regulation of autophagy"/>
    <property type="evidence" value="ECO:0007669"/>
    <property type="project" value="InterPro"/>
</dbReference>
<evidence type="ECO:0000259" key="2">
    <source>
        <dbReference type="PROSITE" id="PS50011"/>
    </source>
</evidence>
<feature type="region of interest" description="Disordered" evidence="1">
    <location>
        <begin position="855"/>
        <end position="875"/>
    </location>
</feature>
<keyword evidence="4" id="KW-1185">Reference proteome</keyword>
<sequence>MDSCSSSRTPSPGVHDPEPHGSVYSLSDQTIAHELEFVEEIGNGNWGSVWLVRPKRTKSAATSDHPAFKDGGRKFAIKLVHRKKTAANASRIKSLWNEMKIVRTFKDDTHPSIISFHSFIMTPSYAMISMTYLPTLVPVEVNESKCREWFHFLLSGVDFLHRRGVVHNDIKPANILLSHKNIPVLVDFGFAELKDPEDDTSFHSNLTYGTPEYLSPERARGMTHDTRKSDVWSLGVTFFEILCGRTPFEEYDGDALQTKQDVERYWSRTLRGKWVGQWKFSEKMEKLLRMDDALADGYWKVNRESQSHHRRAASYLDKLLNITPPSTKPFGLPTAESNPPSPPGLEQALPEAAASRHALVKAKSQPKVAVVTPSSNINKTHLRRRVPVELSPIKGSPPTSPAHRSAAAKENSTTPSGLNPNKSKDASSKSRRPLGAVVTPESSNVVSAAALSRIPVKRLDEMTSKRRSSVTSNLAAAKEATAERPTSSSVRDRRLREMERLEDLEREEGEEETGAEREKARDKLTSREDVNQGSWEGEEVEVVDKRVEEEEEEPFMVVVKKVKGKKDSKIPKASRGGHNKENGVDKENVGPSHRARGSRPSSPPQLPLVPVMSPLSRMMNTLPAPTPTNTPAQAVGETPRKQSKSNIFKHTIKSSIDKTLQFYKQSSIGRATSGSPARGASFEIAREAERTASTQALLSTLASPPTAQSPLSPLAPIKNAAMTHQALTDTQMDRMQIWMKNVESVVEEAKANFEAADPNREYTLPPLPVPPSQTRRVRSGRLPRRVLAASQIFDESGAPSSLDSSFASNAPPSSYCPPPSAETSNLGTPSEFPSVAASPADEQFVIPEILTPSKQRRATISTTRSPSSPPRMEMAEGFSRHRGHNSLAQLRVTPLSQLDSDVRRAQASPKLSDVVDRNLFIAPAYTSRDNLLDQFNTSEDDQHFSICHVEPYPPTRFNADSAVPYMDTPDRRQMEHVYDRYLMTSGNVKRAGKGYQSEAVAAAAAGKTLGPNGTGKENKKEFSHRAFYSARRQMPPPVSSADILRRAASVDEMGYVHQSQVTADGFEETVKDEGTSGTVSKVRRAFKAIVPGKAGVSRRLSKAY</sequence>
<feature type="domain" description="Protein kinase" evidence="2">
    <location>
        <begin position="35"/>
        <end position="360"/>
    </location>
</feature>
<dbReference type="InterPro" id="IPR011009">
    <property type="entry name" value="Kinase-like_dom_sf"/>
</dbReference>
<name>A0A4Y7U1B1_COPMI</name>
<feature type="region of interest" description="Disordered" evidence="1">
    <location>
        <begin position="1"/>
        <end position="23"/>
    </location>
</feature>
<feature type="compositionally biased region" description="Polar residues" evidence="1">
    <location>
        <begin position="410"/>
        <end position="421"/>
    </location>
</feature>
<dbReference type="CDD" id="cd14014">
    <property type="entry name" value="STKc_PknB_like"/>
    <property type="match status" value="1"/>
</dbReference>
<dbReference type="OrthoDB" id="68483at2759"/>
<dbReference type="SMART" id="SM00220">
    <property type="entry name" value="S_TKc"/>
    <property type="match status" value="1"/>
</dbReference>
<protein>
    <recommendedName>
        <fullName evidence="2">Protein kinase domain-containing protein</fullName>
    </recommendedName>
</protein>
<dbReference type="GO" id="GO:0004674">
    <property type="term" value="F:protein serine/threonine kinase activity"/>
    <property type="evidence" value="ECO:0007669"/>
    <property type="project" value="InterPro"/>
</dbReference>
<evidence type="ECO:0000313" key="3">
    <source>
        <dbReference type="EMBL" id="TEB40031.1"/>
    </source>
</evidence>
<feature type="compositionally biased region" description="Basic and acidic residues" evidence="1">
    <location>
        <begin position="578"/>
        <end position="588"/>
    </location>
</feature>
<dbReference type="Proteomes" id="UP000298030">
    <property type="component" value="Unassembled WGS sequence"/>
</dbReference>
<dbReference type="EMBL" id="QPFP01000001">
    <property type="protein sequence ID" value="TEB40031.1"/>
    <property type="molecule type" value="Genomic_DNA"/>
</dbReference>
<dbReference type="PROSITE" id="PS50011">
    <property type="entry name" value="PROTEIN_KINASE_DOM"/>
    <property type="match status" value="1"/>
</dbReference>
<organism evidence="3 4">
    <name type="scientific">Coprinellus micaceus</name>
    <name type="common">Glistening ink-cap mushroom</name>
    <name type="synonym">Coprinus micaceus</name>
    <dbReference type="NCBI Taxonomy" id="71717"/>
    <lineage>
        <taxon>Eukaryota</taxon>
        <taxon>Fungi</taxon>
        <taxon>Dikarya</taxon>
        <taxon>Basidiomycota</taxon>
        <taxon>Agaricomycotina</taxon>
        <taxon>Agaricomycetes</taxon>
        <taxon>Agaricomycetidae</taxon>
        <taxon>Agaricales</taxon>
        <taxon>Agaricineae</taxon>
        <taxon>Psathyrellaceae</taxon>
        <taxon>Coprinellus</taxon>
    </lineage>
</organism>
<feature type="region of interest" description="Disordered" evidence="1">
    <location>
        <begin position="560"/>
        <end position="645"/>
    </location>
</feature>
<evidence type="ECO:0000256" key="1">
    <source>
        <dbReference type="SAM" id="MobiDB-lite"/>
    </source>
</evidence>
<dbReference type="AlphaFoldDB" id="A0A4Y7U1B1"/>
<dbReference type="PANTHER" id="PTHR24348:SF68">
    <property type="entry name" value="SERINE_THREONINE-PROTEIN KINASE ATG1C"/>
    <property type="match status" value="1"/>
</dbReference>
<evidence type="ECO:0000313" key="4">
    <source>
        <dbReference type="Proteomes" id="UP000298030"/>
    </source>
</evidence>
<dbReference type="PROSITE" id="PS00108">
    <property type="entry name" value="PROTEIN_KINASE_ST"/>
    <property type="match status" value="1"/>
</dbReference>
<dbReference type="Gene3D" id="1.10.510.10">
    <property type="entry name" value="Transferase(Phosphotransferase) domain 1"/>
    <property type="match status" value="1"/>
</dbReference>
<dbReference type="InterPro" id="IPR045269">
    <property type="entry name" value="Atg1-like"/>
</dbReference>
<feature type="compositionally biased region" description="Low complexity" evidence="1">
    <location>
        <begin position="608"/>
        <end position="632"/>
    </location>
</feature>
<dbReference type="PANTHER" id="PTHR24348">
    <property type="entry name" value="SERINE/THREONINE-PROTEIN KINASE UNC-51-RELATED"/>
    <property type="match status" value="1"/>
</dbReference>
<dbReference type="InterPro" id="IPR000719">
    <property type="entry name" value="Prot_kinase_dom"/>
</dbReference>
<dbReference type="SUPFAM" id="SSF56112">
    <property type="entry name" value="Protein kinase-like (PK-like)"/>
    <property type="match status" value="1"/>
</dbReference>